<dbReference type="Gene3D" id="2.40.70.10">
    <property type="entry name" value="Acid Proteases"/>
    <property type="match status" value="1"/>
</dbReference>
<sequence length="286" mass="31496">MFVSGQSSTRFVIVLIIIIFLNSPAAALTQYSDPPPILVTKLVHYLTLDSPFYDDYFSNKSARDISLFDLHTNIAQMPFETRLTARPTGGFLVHIKVGSKSFDQFVYMDTGSGLLWINCEPCGHNVPYPIFYPPDSTTFRKENCSLGFCPATGSVKVECKDKGTCTYTARYAGDDFSTGYLARDSITFQGSDEILQQVTFGCARATSGLKVNGMLGLSNNPISLISQMHVSKFGYCIGNISDYKYLYHMLTIGDEIELLGLSQNSPPGRVPATAARLPSQSFRSTD</sequence>
<dbReference type="AlphaFoldDB" id="A0ABD3BED0"/>
<feature type="chain" id="PRO_5044779839" description="Peptidase A1 domain-containing protein" evidence="4">
    <location>
        <begin position="28"/>
        <end position="286"/>
    </location>
</feature>
<feature type="signal peptide" evidence="4">
    <location>
        <begin position="1"/>
        <end position="27"/>
    </location>
</feature>
<evidence type="ECO:0000313" key="6">
    <source>
        <dbReference type="EMBL" id="KAL3615416.1"/>
    </source>
</evidence>
<reference evidence="7" key="1">
    <citation type="journal article" date="2024" name="IScience">
        <title>Strigolactones Initiate the Formation of Haustorium-like Structures in Castilleja.</title>
        <authorList>
            <person name="Buerger M."/>
            <person name="Peterson D."/>
            <person name="Chory J."/>
        </authorList>
    </citation>
    <scope>NUCLEOTIDE SEQUENCE [LARGE SCALE GENOMIC DNA]</scope>
</reference>
<organism evidence="6 7">
    <name type="scientific">Castilleja foliolosa</name>
    <dbReference type="NCBI Taxonomy" id="1961234"/>
    <lineage>
        <taxon>Eukaryota</taxon>
        <taxon>Viridiplantae</taxon>
        <taxon>Streptophyta</taxon>
        <taxon>Embryophyta</taxon>
        <taxon>Tracheophyta</taxon>
        <taxon>Spermatophyta</taxon>
        <taxon>Magnoliopsida</taxon>
        <taxon>eudicotyledons</taxon>
        <taxon>Gunneridae</taxon>
        <taxon>Pentapetalae</taxon>
        <taxon>asterids</taxon>
        <taxon>lamiids</taxon>
        <taxon>Lamiales</taxon>
        <taxon>Orobanchaceae</taxon>
        <taxon>Pedicularideae</taxon>
        <taxon>Castillejinae</taxon>
        <taxon>Castilleja</taxon>
    </lineage>
</organism>
<comment type="caution">
    <text evidence="6">The sequence shown here is derived from an EMBL/GenBank/DDBJ whole genome shotgun (WGS) entry which is preliminary data.</text>
</comment>
<dbReference type="InterPro" id="IPR021109">
    <property type="entry name" value="Peptidase_aspartic_dom_sf"/>
</dbReference>
<evidence type="ECO:0000256" key="1">
    <source>
        <dbReference type="ARBA" id="ARBA00007447"/>
    </source>
</evidence>
<evidence type="ECO:0000256" key="4">
    <source>
        <dbReference type="SAM" id="SignalP"/>
    </source>
</evidence>
<dbReference type="InterPro" id="IPR032861">
    <property type="entry name" value="TAXi_N"/>
</dbReference>
<gene>
    <name evidence="6" type="ORF">CASFOL_041077</name>
</gene>
<dbReference type="Proteomes" id="UP001632038">
    <property type="component" value="Unassembled WGS sequence"/>
</dbReference>
<protein>
    <recommendedName>
        <fullName evidence="5">Peptidase A1 domain-containing protein</fullName>
    </recommendedName>
</protein>
<name>A0ABD3BED0_9LAMI</name>
<keyword evidence="4" id="KW-0732">Signal</keyword>
<evidence type="ECO:0000256" key="3">
    <source>
        <dbReference type="ARBA" id="ARBA00022801"/>
    </source>
</evidence>
<dbReference type="Pfam" id="PF14543">
    <property type="entry name" value="TAXi_N"/>
    <property type="match status" value="1"/>
</dbReference>
<dbReference type="PROSITE" id="PS51767">
    <property type="entry name" value="PEPTIDASE_A1"/>
    <property type="match status" value="1"/>
</dbReference>
<dbReference type="InterPro" id="IPR051708">
    <property type="entry name" value="Plant_Aspart_Prot_A1"/>
</dbReference>
<dbReference type="SUPFAM" id="SSF50630">
    <property type="entry name" value="Acid proteases"/>
    <property type="match status" value="1"/>
</dbReference>
<keyword evidence="7" id="KW-1185">Reference proteome</keyword>
<keyword evidence="3" id="KW-0378">Hydrolase</keyword>
<evidence type="ECO:0000313" key="7">
    <source>
        <dbReference type="Proteomes" id="UP001632038"/>
    </source>
</evidence>
<dbReference type="EMBL" id="JAVIJP010000100">
    <property type="protein sequence ID" value="KAL3615416.1"/>
    <property type="molecule type" value="Genomic_DNA"/>
</dbReference>
<evidence type="ECO:0000259" key="5">
    <source>
        <dbReference type="PROSITE" id="PS51767"/>
    </source>
</evidence>
<comment type="similarity">
    <text evidence="1">Belongs to the peptidase A1 family.</text>
</comment>
<keyword evidence="2" id="KW-0645">Protease</keyword>
<dbReference type="GO" id="GO:0006508">
    <property type="term" value="P:proteolysis"/>
    <property type="evidence" value="ECO:0007669"/>
    <property type="project" value="UniProtKB-KW"/>
</dbReference>
<evidence type="ECO:0000256" key="2">
    <source>
        <dbReference type="ARBA" id="ARBA00022670"/>
    </source>
</evidence>
<dbReference type="PANTHER" id="PTHR47967">
    <property type="entry name" value="OS07G0603500 PROTEIN-RELATED"/>
    <property type="match status" value="1"/>
</dbReference>
<dbReference type="InterPro" id="IPR033121">
    <property type="entry name" value="PEPTIDASE_A1"/>
</dbReference>
<dbReference type="GO" id="GO:0008233">
    <property type="term" value="F:peptidase activity"/>
    <property type="evidence" value="ECO:0007669"/>
    <property type="project" value="UniProtKB-KW"/>
</dbReference>
<accession>A0ABD3BED0</accession>
<dbReference type="PANTHER" id="PTHR47967:SF14">
    <property type="entry name" value="EUKARYOTIC ASPARTYL PROTEASE FAMILY PROTEIN"/>
    <property type="match status" value="1"/>
</dbReference>
<feature type="domain" description="Peptidase A1" evidence="5">
    <location>
        <begin position="91"/>
        <end position="286"/>
    </location>
</feature>
<proteinExistence type="inferred from homology"/>